<dbReference type="PROSITE" id="PS51918">
    <property type="entry name" value="RADICAL_SAM"/>
    <property type="match status" value="1"/>
</dbReference>
<dbReference type="SFLD" id="SFLDF00376">
    <property type="entry name" value="7-carboxy-7-deazaguanine_synth"/>
    <property type="match status" value="1"/>
</dbReference>
<feature type="binding site" evidence="9">
    <location>
        <begin position="175"/>
        <end position="178"/>
    </location>
    <ligand>
        <name>S-adenosyl-L-methionine</name>
        <dbReference type="ChEBI" id="CHEBI:59789"/>
    </ligand>
</feature>
<keyword evidence="4 9" id="KW-0671">Queuosine biosynthesis</keyword>
<keyword evidence="6 9" id="KW-0408">Iron</keyword>
<evidence type="ECO:0000256" key="7">
    <source>
        <dbReference type="ARBA" id="ARBA00023014"/>
    </source>
</evidence>
<name>A0A239PPR8_9PROT</name>
<dbReference type="Gene3D" id="3.20.20.70">
    <property type="entry name" value="Aldolase class I"/>
    <property type="match status" value="1"/>
</dbReference>
<dbReference type="GO" id="GO:0008616">
    <property type="term" value="P:tRNA queuosine(34) biosynthetic process"/>
    <property type="evidence" value="ECO:0007669"/>
    <property type="project" value="UniProtKB-UniRule"/>
</dbReference>
<comment type="cofactor">
    <cofactor evidence="9">
        <name>Mg(2+)</name>
        <dbReference type="ChEBI" id="CHEBI:18420"/>
    </cofactor>
</comment>
<dbReference type="InterPro" id="IPR058240">
    <property type="entry name" value="rSAM_sf"/>
</dbReference>
<evidence type="ECO:0000256" key="4">
    <source>
        <dbReference type="ARBA" id="ARBA00022785"/>
    </source>
</evidence>
<dbReference type="Proteomes" id="UP000198346">
    <property type="component" value="Unassembled WGS sequence"/>
</dbReference>
<comment type="function">
    <text evidence="9">Catalyzes the complex heterocyclic radical-mediated conversion of 6-carboxy-5,6,7,8-tetrahydropterin (CPH4) to 7-carboxy-7-deazaguanine (CDG), a step common to the biosynthetic pathways of all 7-deazapurine-containing compounds.</text>
</comment>
<dbReference type="SFLD" id="SFLDS00029">
    <property type="entry name" value="Radical_SAM"/>
    <property type="match status" value="1"/>
</dbReference>
<accession>A0A239PPR8</accession>
<keyword evidence="7 9" id="KW-0411">Iron-sulfur</keyword>
<feature type="binding site" evidence="9">
    <location>
        <begin position="13"/>
        <end position="15"/>
    </location>
    <ligand>
        <name>substrate</name>
    </ligand>
</feature>
<feature type="binding site" evidence="9">
    <location>
        <position position="94"/>
    </location>
    <ligand>
        <name>S-adenosyl-L-methionine</name>
        <dbReference type="ChEBI" id="CHEBI:59789"/>
    </ligand>
</feature>
<feature type="binding site" evidence="9">
    <location>
        <position position="52"/>
    </location>
    <ligand>
        <name>Mg(2+)</name>
        <dbReference type="ChEBI" id="CHEBI:18420"/>
    </ligand>
</feature>
<sequence length="212" mass="22725">MTTYSVKERYYTLQGEGAQAGRAAVFLRFAGCNLWTGLEKDRDSADCRFCDTDFVGTDGPGGGRFRSADALADHVAAAWPAGAGGRPLVVCTGGEPLLQLDAPLIDALHARGFEVAVETNGTIAAPAGLDWICVSPKAGAPLVQTEGDELKLVFPQDGAPPAAFERLRFKRFFLQPMDGPEVSRHTAAAVEYCKAHPQWRLSLQTHKLIGIP</sequence>
<dbReference type="AlphaFoldDB" id="A0A239PPR8"/>
<comment type="pathway">
    <text evidence="9">Purine metabolism; 7-cyano-7-deazaguanine biosynthesis.</text>
</comment>
<feature type="binding site" evidence="9">
    <location>
        <position position="32"/>
    </location>
    <ligand>
        <name>[4Fe-4S] cluster</name>
        <dbReference type="ChEBI" id="CHEBI:49883"/>
        <note>4Fe-4S-S-AdoMet</note>
    </ligand>
</feature>
<evidence type="ECO:0000256" key="6">
    <source>
        <dbReference type="ARBA" id="ARBA00023004"/>
    </source>
</evidence>
<comment type="cofactor">
    <cofactor evidence="9">
        <name>S-adenosyl-L-methionine</name>
        <dbReference type="ChEBI" id="CHEBI:59789"/>
    </cofactor>
    <text evidence="9">Binds 1 S-adenosyl-L-methionine per subunit.</text>
</comment>
<comment type="cofactor">
    <cofactor evidence="9">
        <name>[4Fe-4S] cluster</name>
        <dbReference type="ChEBI" id="CHEBI:49883"/>
    </cofactor>
    <text evidence="9">Binds 1 [4Fe-4S] cluster. The cluster is coordinated with 3 cysteines and an exchangeable S-adenosyl-L-methionine.</text>
</comment>
<feature type="domain" description="Radical SAM core" evidence="10">
    <location>
        <begin position="19"/>
        <end position="212"/>
    </location>
</feature>
<dbReference type="Pfam" id="PF04055">
    <property type="entry name" value="Radical_SAM"/>
    <property type="match status" value="1"/>
</dbReference>
<evidence type="ECO:0000256" key="8">
    <source>
        <dbReference type="ARBA" id="ARBA00023239"/>
    </source>
</evidence>
<protein>
    <recommendedName>
        <fullName evidence="9">7-carboxy-7-deazaguanine synthase</fullName>
        <shortName evidence="9">CDG synthase</shortName>
        <ecNumber evidence="9">4.3.99.3</ecNumber>
    </recommendedName>
    <alternativeName>
        <fullName evidence="9">Queuosine biosynthesis protein QueE</fullName>
    </alternativeName>
</protein>
<evidence type="ECO:0000313" key="11">
    <source>
        <dbReference type="EMBL" id="SNT72120.1"/>
    </source>
</evidence>
<keyword evidence="12" id="KW-1185">Reference proteome</keyword>
<evidence type="ECO:0000256" key="5">
    <source>
        <dbReference type="ARBA" id="ARBA00022842"/>
    </source>
</evidence>
<comment type="catalytic activity">
    <reaction evidence="9">
        <text>6-carboxy-5,6,7,8-tetrahydropterin + H(+) = 7-carboxy-7-carbaguanine + NH4(+)</text>
        <dbReference type="Rhea" id="RHEA:27974"/>
        <dbReference type="ChEBI" id="CHEBI:15378"/>
        <dbReference type="ChEBI" id="CHEBI:28938"/>
        <dbReference type="ChEBI" id="CHEBI:61032"/>
        <dbReference type="ChEBI" id="CHEBI:61036"/>
        <dbReference type="EC" id="4.3.99.3"/>
    </reaction>
</comment>
<dbReference type="PIRSF" id="PIRSF000370">
    <property type="entry name" value="QueE"/>
    <property type="match status" value="1"/>
</dbReference>
<evidence type="ECO:0000256" key="3">
    <source>
        <dbReference type="ARBA" id="ARBA00022723"/>
    </source>
</evidence>
<comment type="subunit">
    <text evidence="9">Homodimer.</text>
</comment>
<dbReference type="InterPro" id="IPR013785">
    <property type="entry name" value="Aldolase_TIM"/>
</dbReference>
<keyword evidence="3 9" id="KW-0479">Metal-binding</keyword>
<evidence type="ECO:0000259" key="10">
    <source>
        <dbReference type="PROSITE" id="PS51918"/>
    </source>
</evidence>
<dbReference type="CDD" id="cd01335">
    <property type="entry name" value="Radical_SAM"/>
    <property type="match status" value="1"/>
</dbReference>
<evidence type="ECO:0000256" key="1">
    <source>
        <dbReference type="ARBA" id="ARBA00022485"/>
    </source>
</evidence>
<dbReference type="EC" id="4.3.99.3" evidence="9"/>
<dbReference type="UniPathway" id="UPA00391"/>
<dbReference type="NCBIfam" id="TIGR04508">
    <property type="entry name" value="queE_Cx14CxxC"/>
    <property type="match status" value="1"/>
</dbReference>
<dbReference type="SUPFAM" id="SSF102114">
    <property type="entry name" value="Radical SAM enzymes"/>
    <property type="match status" value="1"/>
</dbReference>
<comment type="similarity">
    <text evidence="9">Belongs to the radical SAM superfamily. 7-carboxy-7-deazaguanine synthase family.</text>
</comment>
<dbReference type="InterPro" id="IPR007197">
    <property type="entry name" value="rSAM"/>
</dbReference>
<dbReference type="InterPro" id="IPR030977">
    <property type="entry name" value="QueE_Cx14CxxC"/>
</dbReference>
<feature type="binding site" evidence="9">
    <location>
        <position position="50"/>
    </location>
    <ligand>
        <name>[4Fe-4S] cluster</name>
        <dbReference type="ChEBI" id="CHEBI:49883"/>
        <note>4Fe-4S-S-AdoMet</note>
    </ligand>
</feature>
<dbReference type="InterPro" id="IPR024924">
    <property type="entry name" value="7-CO-7-deazaguanine_synth-like"/>
</dbReference>
<feature type="binding site" evidence="9">
    <location>
        <begin position="49"/>
        <end position="51"/>
    </location>
    <ligand>
        <name>S-adenosyl-L-methionine</name>
        <dbReference type="ChEBI" id="CHEBI:59789"/>
    </ligand>
</feature>
<dbReference type="GO" id="GO:0000287">
    <property type="term" value="F:magnesium ion binding"/>
    <property type="evidence" value="ECO:0007669"/>
    <property type="project" value="UniProtKB-UniRule"/>
</dbReference>
<keyword evidence="8 9" id="KW-0456">Lyase</keyword>
<dbReference type="PANTHER" id="PTHR42836:SF1">
    <property type="entry name" value="7-CARBOXY-7-DEAZAGUANINE SYNTHASE"/>
    <property type="match status" value="1"/>
</dbReference>
<organism evidence="11 12">
    <name type="scientific">Amphiplicatus metriothermophilus</name>
    <dbReference type="NCBI Taxonomy" id="1519374"/>
    <lineage>
        <taxon>Bacteria</taxon>
        <taxon>Pseudomonadati</taxon>
        <taxon>Pseudomonadota</taxon>
        <taxon>Alphaproteobacteria</taxon>
        <taxon>Parvularculales</taxon>
        <taxon>Parvularculaceae</taxon>
        <taxon>Amphiplicatus</taxon>
    </lineage>
</organism>
<evidence type="ECO:0000313" key="12">
    <source>
        <dbReference type="Proteomes" id="UP000198346"/>
    </source>
</evidence>
<gene>
    <name evidence="9" type="primary">queE</name>
    <name evidence="11" type="ORF">SAMN06297382_1152</name>
</gene>
<feature type="binding site" evidence="9">
    <location>
        <position position="92"/>
    </location>
    <ligand>
        <name>substrate</name>
    </ligand>
</feature>
<dbReference type="PANTHER" id="PTHR42836">
    <property type="entry name" value="7-CARBOXY-7-DEAZAGUANINE SYNTHASE"/>
    <property type="match status" value="1"/>
</dbReference>
<keyword evidence="1 9" id="KW-0004">4Fe-4S</keyword>
<dbReference type="GO" id="GO:1904047">
    <property type="term" value="F:S-adenosyl-L-methionine binding"/>
    <property type="evidence" value="ECO:0007669"/>
    <property type="project" value="UniProtKB-UniRule"/>
</dbReference>
<dbReference type="RefSeq" id="WP_200815242.1">
    <property type="nucleotide sequence ID" value="NZ_FZQA01000002.1"/>
</dbReference>
<feature type="binding site" evidence="9">
    <location>
        <position position="47"/>
    </location>
    <ligand>
        <name>[4Fe-4S] cluster</name>
        <dbReference type="ChEBI" id="CHEBI:49883"/>
        <note>4Fe-4S-S-AdoMet</note>
    </ligand>
</feature>
<dbReference type="HAMAP" id="MF_00917">
    <property type="entry name" value="QueE"/>
    <property type="match status" value="1"/>
</dbReference>
<dbReference type="GO" id="GO:0051539">
    <property type="term" value="F:4 iron, 4 sulfur cluster binding"/>
    <property type="evidence" value="ECO:0007669"/>
    <property type="project" value="UniProtKB-UniRule"/>
</dbReference>
<reference evidence="11 12" key="1">
    <citation type="submission" date="2017-07" db="EMBL/GenBank/DDBJ databases">
        <authorList>
            <person name="Sun Z.S."/>
            <person name="Albrecht U."/>
            <person name="Echele G."/>
            <person name="Lee C.C."/>
        </authorList>
    </citation>
    <scope>NUCLEOTIDE SEQUENCE [LARGE SCALE GENOMIC DNA]</scope>
    <source>
        <strain evidence="11 12">CGMCC 1.12710</strain>
    </source>
</reference>
<dbReference type="EMBL" id="FZQA01000002">
    <property type="protein sequence ID" value="SNT72120.1"/>
    <property type="molecule type" value="Genomic_DNA"/>
</dbReference>
<keyword evidence="2 9" id="KW-0949">S-adenosyl-L-methionine</keyword>
<evidence type="ECO:0000256" key="9">
    <source>
        <dbReference type="HAMAP-Rule" id="MF_00917"/>
    </source>
</evidence>
<keyword evidence="5 9" id="KW-0460">Magnesium</keyword>
<feature type="binding site" evidence="9">
    <location>
        <position position="28"/>
    </location>
    <ligand>
        <name>substrate</name>
    </ligand>
</feature>
<evidence type="ECO:0000256" key="2">
    <source>
        <dbReference type="ARBA" id="ARBA00022691"/>
    </source>
</evidence>
<proteinExistence type="inferred from homology"/>
<dbReference type="GO" id="GO:0016840">
    <property type="term" value="F:carbon-nitrogen lyase activity"/>
    <property type="evidence" value="ECO:0007669"/>
    <property type="project" value="UniProtKB-UniRule"/>
</dbReference>
<feature type="binding site" evidence="9">
    <location>
        <position position="212"/>
    </location>
    <ligand>
        <name>substrate</name>
    </ligand>
</feature>
<feature type="binding site" evidence="9">
    <location>
        <begin position="135"/>
        <end position="137"/>
    </location>
    <ligand>
        <name>S-adenosyl-L-methionine</name>
        <dbReference type="ChEBI" id="CHEBI:59789"/>
    </ligand>
</feature>